<feature type="domain" description="HTH deoR-type" evidence="7">
    <location>
        <begin position="3"/>
        <end position="58"/>
    </location>
</feature>
<accession>A0A2T0Q771</accession>
<dbReference type="InterPro" id="IPR036388">
    <property type="entry name" value="WH-like_DNA-bd_sf"/>
</dbReference>
<dbReference type="InterPro" id="IPR011991">
    <property type="entry name" value="ArsR-like_HTH"/>
</dbReference>
<organism evidence="8 9">
    <name type="scientific">Allonocardiopsis opalescens</name>
    <dbReference type="NCBI Taxonomy" id="1144618"/>
    <lineage>
        <taxon>Bacteria</taxon>
        <taxon>Bacillati</taxon>
        <taxon>Actinomycetota</taxon>
        <taxon>Actinomycetes</taxon>
        <taxon>Streptosporangiales</taxon>
        <taxon>Allonocardiopsis</taxon>
    </lineage>
</organism>
<dbReference type="EMBL" id="PVZC01000003">
    <property type="protein sequence ID" value="PRX99631.1"/>
    <property type="molecule type" value="Genomic_DNA"/>
</dbReference>
<keyword evidence="3" id="KW-0805">Transcription regulation</keyword>
<evidence type="ECO:0000256" key="4">
    <source>
        <dbReference type="ARBA" id="ARBA00023125"/>
    </source>
</evidence>
<comment type="function">
    <text evidence="6">Repressor of the lactose catabolism operon. Galactose-6-phosphate is the inducer.</text>
</comment>
<dbReference type="InterPro" id="IPR037171">
    <property type="entry name" value="NagB/RpiA_transferase-like"/>
</dbReference>
<dbReference type="CDD" id="cd00090">
    <property type="entry name" value="HTH_ARSR"/>
    <property type="match status" value="1"/>
</dbReference>
<proteinExistence type="predicted"/>
<comment type="caution">
    <text evidence="8">The sequence shown here is derived from an EMBL/GenBank/DDBJ whole genome shotgun (WGS) entry which is preliminary data.</text>
</comment>
<dbReference type="InterPro" id="IPR050313">
    <property type="entry name" value="Carb_Metab_HTH_regulators"/>
</dbReference>
<dbReference type="PANTHER" id="PTHR30363">
    <property type="entry name" value="HTH-TYPE TRANSCRIPTIONAL REGULATOR SRLR-RELATED"/>
    <property type="match status" value="1"/>
</dbReference>
<dbReference type="Pfam" id="PF00455">
    <property type="entry name" value="DeoRC"/>
    <property type="match status" value="1"/>
</dbReference>
<dbReference type="SUPFAM" id="SSF100950">
    <property type="entry name" value="NagB/RpiA/CoA transferase-like"/>
    <property type="match status" value="1"/>
</dbReference>
<keyword evidence="4" id="KW-0238">DNA-binding</keyword>
<evidence type="ECO:0000256" key="3">
    <source>
        <dbReference type="ARBA" id="ARBA00023015"/>
    </source>
</evidence>
<dbReference type="OrthoDB" id="7688673at2"/>
<dbReference type="GO" id="GO:0003700">
    <property type="term" value="F:DNA-binding transcription factor activity"/>
    <property type="evidence" value="ECO:0007669"/>
    <property type="project" value="InterPro"/>
</dbReference>
<keyword evidence="2" id="KW-0678">Repressor</keyword>
<dbReference type="AlphaFoldDB" id="A0A2T0Q771"/>
<gene>
    <name evidence="8" type="ORF">CLV72_103235</name>
</gene>
<evidence type="ECO:0000256" key="5">
    <source>
        <dbReference type="ARBA" id="ARBA00023163"/>
    </source>
</evidence>
<dbReference type="PROSITE" id="PS51000">
    <property type="entry name" value="HTH_DEOR_2"/>
    <property type="match status" value="1"/>
</dbReference>
<evidence type="ECO:0000313" key="9">
    <source>
        <dbReference type="Proteomes" id="UP000237846"/>
    </source>
</evidence>
<dbReference type="InterPro" id="IPR036390">
    <property type="entry name" value="WH_DNA-bd_sf"/>
</dbReference>
<evidence type="ECO:0000313" key="8">
    <source>
        <dbReference type="EMBL" id="PRX99631.1"/>
    </source>
</evidence>
<dbReference type="SMART" id="SM01134">
    <property type="entry name" value="DeoRC"/>
    <property type="match status" value="1"/>
</dbReference>
<sequence>MLSTQRRAELLRLLTTEGTLGVAELADRLGASAATIRRDLAELAERGSVIREHGGARVNPASAERAFGDVAVNNAELKDAVAARAAELVWDASVVLIDIGTTTVRLARALRCRPLTIITSSLAVYQELANDTDVELVLLGGTVRKNYRSMVGFLTQDALRQVRADLAFIGTSGVRSNGDVMDSTTVEIPVKRGMMAAAQRTVLLADSGKFPGGGIGRVCEAGELDGVITNRGADPATLQVMREKGVEVHLA</sequence>
<dbReference type="SUPFAM" id="SSF46785">
    <property type="entry name" value="Winged helix' DNA-binding domain"/>
    <property type="match status" value="1"/>
</dbReference>
<dbReference type="Pfam" id="PF08220">
    <property type="entry name" value="HTH_DeoR"/>
    <property type="match status" value="1"/>
</dbReference>
<dbReference type="PANTHER" id="PTHR30363:SF4">
    <property type="entry name" value="GLYCEROL-3-PHOSPHATE REGULON REPRESSOR"/>
    <property type="match status" value="1"/>
</dbReference>
<dbReference type="PROSITE" id="PS00894">
    <property type="entry name" value="HTH_DEOR_1"/>
    <property type="match status" value="1"/>
</dbReference>
<dbReference type="Gene3D" id="1.10.10.10">
    <property type="entry name" value="Winged helix-like DNA-binding domain superfamily/Winged helix DNA-binding domain"/>
    <property type="match status" value="1"/>
</dbReference>
<dbReference type="Gene3D" id="3.40.50.1360">
    <property type="match status" value="1"/>
</dbReference>
<dbReference type="SMART" id="SM00420">
    <property type="entry name" value="HTH_DEOR"/>
    <property type="match status" value="1"/>
</dbReference>
<dbReference type="InterPro" id="IPR001034">
    <property type="entry name" value="DeoR_HTH"/>
</dbReference>
<dbReference type="Proteomes" id="UP000237846">
    <property type="component" value="Unassembled WGS sequence"/>
</dbReference>
<dbReference type="RefSeq" id="WP_106244364.1">
    <property type="nucleotide sequence ID" value="NZ_PVZC01000003.1"/>
</dbReference>
<dbReference type="InterPro" id="IPR018356">
    <property type="entry name" value="Tscrpt_reg_HTH_DeoR_CS"/>
</dbReference>
<evidence type="ECO:0000259" key="7">
    <source>
        <dbReference type="PROSITE" id="PS51000"/>
    </source>
</evidence>
<evidence type="ECO:0000256" key="6">
    <source>
        <dbReference type="ARBA" id="ARBA00024937"/>
    </source>
</evidence>
<dbReference type="GO" id="GO:0003677">
    <property type="term" value="F:DNA binding"/>
    <property type="evidence" value="ECO:0007669"/>
    <property type="project" value="UniProtKB-KW"/>
</dbReference>
<name>A0A2T0Q771_9ACTN</name>
<dbReference type="PRINTS" id="PR00037">
    <property type="entry name" value="HTHLACR"/>
</dbReference>
<protein>
    <recommendedName>
        <fullName evidence="1">Lactose phosphotransferase system repressor</fullName>
    </recommendedName>
</protein>
<evidence type="ECO:0000256" key="2">
    <source>
        <dbReference type="ARBA" id="ARBA00022491"/>
    </source>
</evidence>
<evidence type="ECO:0000256" key="1">
    <source>
        <dbReference type="ARBA" id="ARBA00021390"/>
    </source>
</evidence>
<keyword evidence="5" id="KW-0804">Transcription</keyword>
<dbReference type="InterPro" id="IPR014036">
    <property type="entry name" value="DeoR-like_C"/>
</dbReference>
<keyword evidence="9" id="KW-1185">Reference proteome</keyword>
<reference evidence="8 9" key="1">
    <citation type="submission" date="2018-03" db="EMBL/GenBank/DDBJ databases">
        <title>Genomic Encyclopedia of Archaeal and Bacterial Type Strains, Phase II (KMG-II): from individual species to whole genera.</title>
        <authorList>
            <person name="Goeker M."/>
        </authorList>
    </citation>
    <scope>NUCLEOTIDE SEQUENCE [LARGE SCALE GENOMIC DNA]</scope>
    <source>
        <strain evidence="8 9">DSM 45601</strain>
    </source>
</reference>